<organism evidence="16 17">
    <name type="scientific">Marininema mesophilum</name>
    <dbReference type="NCBI Taxonomy" id="1048340"/>
    <lineage>
        <taxon>Bacteria</taxon>
        <taxon>Bacillati</taxon>
        <taxon>Bacillota</taxon>
        <taxon>Bacilli</taxon>
        <taxon>Bacillales</taxon>
        <taxon>Thermoactinomycetaceae</taxon>
        <taxon>Marininema</taxon>
    </lineage>
</organism>
<keyword evidence="13 14" id="KW-0472">Membrane</keyword>
<dbReference type="SMART" id="SM00388">
    <property type="entry name" value="HisKA"/>
    <property type="match status" value="1"/>
</dbReference>
<dbReference type="GO" id="GO:0000155">
    <property type="term" value="F:phosphorelay sensor kinase activity"/>
    <property type="evidence" value="ECO:0007669"/>
    <property type="project" value="InterPro"/>
</dbReference>
<dbReference type="Gene3D" id="3.30.565.10">
    <property type="entry name" value="Histidine kinase-like ATPase, C-terminal domain"/>
    <property type="match status" value="1"/>
</dbReference>
<dbReference type="InterPro" id="IPR004358">
    <property type="entry name" value="Sig_transdc_His_kin-like_C"/>
</dbReference>
<evidence type="ECO:0000256" key="14">
    <source>
        <dbReference type="SAM" id="Phobius"/>
    </source>
</evidence>
<dbReference type="GO" id="GO:0016036">
    <property type="term" value="P:cellular response to phosphate starvation"/>
    <property type="evidence" value="ECO:0007669"/>
    <property type="project" value="TreeGrafter"/>
</dbReference>
<gene>
    <name evidence="16" type="ORF">SAMN05444487_110106</name>
</gene>
<feature type="transmembrane region" description="Helical" evidence="14">
    <location>
        <begin position="35"/>
        <end position="55"/>
    </location>
</feature>
<dbReference type="PANTHER" id="PTHR45453:SF2">
    <property type="entry name" value="HISTIDINE KINASE"/>
    <property type="match status" value="1"/>
</dbReference>
<accession>A0A1H2Z3T8</accession>
<evidence type="ECO:0000256" key="1">
    <source>
        <dbReference type="ARBA" id="ARBA00000085"/>
    </source>
</evidence>
<evidence type="ECO:0000256" key="13">
    <source>
        <dbReference type="ARBA" id="ARBA00023136"/>
    </source>
</evidence>
<dbReference type="FunFam" id="3.30.565.10:FF:000057">
    <property type="entry name" value="Sensor histidine kinase"/>
    <property type="match status" value="1"/>
</dbReference>
<evidence type="ECO:0000256" key="8">
    <source>
        <dbReference type="ARBA" id="ARBA00022741"/>
    </source>
</evidence>
<dbReference type="CDD" id="cd00082">
    <property type="entry name" value="HisKA"/>
    <property type="match status" value="1"/>
</dbReference>
<dbReference type="GO" id="GO:0005886">
    <property type="term" value="C:plasma membrane"/>
    <property type="evidence" value="ECO:0007669"/>
    <property type="project" value="UniProtKB-SubCell"/>
</dbReference>
<keyword evidence="9 16" id="KW-0418">Kinase</keyword>
<feature type="transmembrane region" description="Helical" evidence="14">
    <location>
        <begin position="12"/>
        <end position="29"/>
    </location>
</feature>
<dbReference type="EC" id="2.7.13.3" evidence="3"/>
<evidence type="ECO:0000256" key="3">
    <source>
        <dbReference type="ARBA" id="ARBA00012438"/>
    </source>
</evidence>
<dbReference type="InterPro" id="IPR003661">
    <property type="entry name" value="HisK_dim/P_dom"/>
</dbReference>
<dbReference type="RefSeq" id="WP_177168013.1">
    <property type="nucleotide sequence ID" value="NZ_FNNQ01000010.1"/>
</dbReference>
<dbReference type="InterPro" id="IPR005467">
    <property type="entry name" value="His_kinase_dom"/>
</dbReference>
<evidence type="ECO:0000256" key="5">
    <source>
        <dbReference type="ARBA" id="ARBA00022553"/>
    </source>
</evidence>
<comment type="catalytic activity">
    <reaction evidence="1">
        <text>ATP + protein L-histidine = ADP + protein N-phospho-L-histidine.</text>
        <dbReference type="EC" id="2.7.13.3"/>
    </reaction>
</comment>
<dbReference type="InterPro" id="IPR003594">
    <property type="entry name" value="HATPase_dom"/>
</dbReference>
<name>A0A1H2Z3T8_9BACL</name>
<keyword evidence="8" id="KW-0547">Nucleotide-binding</keyword>
<dbReference type="AlphaFoldDB" id="A0A1H2Z3T8"/>
<dbReference type="SMART" id="SM00387">
    <property type="entry name" value="HATPase_c"/>
    <property type="match status" value="1"/>
</dbReference>
<dbReference type="InterPro" id="IPR036097">
    <property type="entry name" value="HisK_dim/P_sf"/>
</dbReference>
<sequence>MMRLFWREHISLLLFNMLQLVSVMLIYWLDGFRNLPTAFYSIFFGFFLLSIYLMIRYLTHRSFYLQLSIFEEGIDSRGSSSLSQTLQEYLQVQYRFYQEKIHRYENKQQQHLTFITQWVHQMKTPLSVIQLTMKGKVDPIFQNIQEEISRISAGLETILHTARLEVFEHDFHVQRVSLQSLVNEVVSEHKGSFIRHKVYPENTIDSSIHVETDPKWLSFLITQLIVNAIRYSAGISETVTISAYLRGREWVLEIRDRGIGIPIQDIYRVCEPYFTGENGRKYRESTGMGLYLVQEVCKKLHHEFEIESEEGKGTVVRILFFNAH</sequence>
<dbReference type="GO" id="GO:0004721">
    <property type="term" value="F:phosphoprotein phosphatase activity"/>
    <property type="evidence" value="ECO:0007669"/>
    <property type="project" value="TreeGrafter"/>
</dbReference>
<dbReference type="STRING" id="1048340.SAMN05444487_110106"/>
<keyword evidence="10" id="KW-0067">ATP-binding</keyword>
<keyword evidence="12" id="KW-0902">Two-component regulatory system</keyword>
<dbReference type="Proteomes" id="UP000198534">
    <property type="component" value="Unassembled WGS sequence"/>
</dbReference>
<keyword evidence="11 14" id="KW-1133">Transmembrane helix</keyword>
<dbReference type="InterPro" id="IPR050351">
    <property type="entry name" value="BphY/WalK/GraS-like"/>
</dbReference>
<evidence type="ECO:0000256" key="2">
    <source>
        <dbReference type="ARBA" id="ARBA00004651"/>
    </source>
</evidence>
<dbReference type="SUPFAM" id="SSF55874">
    <property type="entry name" value="ATPase domain of HSP90 chaperone/DNA topoisomerase II/histidine kinase"/>
    <property type="match status" value="1"/>
</dbReference>
<dbReference type="GO" id="GO:0005524">
    <property type="term" value="F:ATP binding"/>
    <property type="evidence" value="ECO:0007669"/>
    <property type="project" value="UniProtKB-KW"/>
</dbReference>
<comment type="subcellular location">
    <subcellularLocation>
        <location evidence="2">Cell membrane</location>
        <topology evidence="2">Multi-pass membrane protein</topology>
    </subcellularLocation>
</comment>
<evidence type="ECO:0000256" key="4">
    <source>
        <dbReference type="ARBA" id="ARBA00022475"/>
    </source>
</evidence>
<dbReference type="InterPro" id="IPR036890">
    <property type="entry name" value="HATPase_C_sf"/>
</dbReference>
<evidence type="ECO:0000256" key="10">
    <source>
        <dbReference type="ARBA" id="ARBA00022840"/>
    </source>
</evidence>
<dbReference type="EMBL" id="FNNQ01000010">
    <property type="protein sequence ID" value="SDX11991.1"/>
    <property type="molecule type" value="Genomic_DNA"/>
</dbReference>
<keyword evidence="7 14" id="KW-0812">Transmembrane</keyword>
<evidence type="ECO:0000256" key="12">
    <source>
        <dbReference type="ARBA" id="ARBA00023012"/>
    </source>
</evidence>
<keyword evidence="5" id="KW-0597">Phosphoprotein</keyword>
<dbReference type="PANTHER" id="PTHR45453">
    <property type="entry name" value="PHOSPHATE REGULON SENSOR PROTEIN PHOR"/>
    <property type="match status" value="1"/>
</dbReference>
<keyword evidence="17" id="KW-1185">Reference proteome</keyword>
<reference evidence="16 17" key="1">
    <citation type="submission" date="2016-10" db="EMBL/GenBank/DDBJ databases">
        <authorList>
            <person name="de Groot N.N."/>
        </authorList>
    </citation>
    <scope>NUCLEOTIDE SEQUENCE [LARGE SCALE GENOMIC DNA]</scope>
    <source>
        <strain evidence="16 17">DSM 45610</strain>
    </source>
</reference>
<evidence type="ECO:0000313" key="16">
    <source>
        <dbReference type="EMBL" id="SDX11991.1"/>
    </source>
</evidence>
<evidence type="ECO:0000256" key="6">
    <source>
        <dbReference type="ARBA" id="ARBA00022679"/>
    </source>
</evidence>
<dbReference type="SUPFAM" id="SSF47384">
    <property type="entry name" value="Homodimeric domain of signal transducing histidine kinase"/>
    <property type="match status" value="1"/>
</dbReference>
<evidence type="ECO:0000259" key="15">
    <source>
        <dbReference type="PROSITE" id="PS50109"/>
    </source>
</evidence>
<keyword evidence="4" id="KW-1003">Cell membrane</keyword>
<evidence type="ECO:0000256" key="7">
    <source>
        <dbReference type="ARBA" id="ARBA00022692"/>
    </source>
</evidence>
<evidence type="ECO:0000313" key="17">
    <source>
        <dbReference type="Proteomes" id="UP000198534"/>
    </source>
</evidence>
<proteinExistence type="predicted"/>
<dbReference type="Pfam" id="PF02518">
    <property type="entry name" value="HATPase_c"/>
    <property type="match status" value="1"/>
</dbReference>
<dbReference type="PROSITE" id="PS50109">
    <property type="entry name" value="HIS_KIN"/>
    <property type="match status" value="1"/>
</dbReference>
<protein>
    <recommendedName>
        <fullName evidence="3">histidine kinase</fullName>
        <ecNumber evidence="3">2.7.13.3</ecNumber>
    </recommendedName>
</protein>
<evidence type="ECO:0000256" key="11">
    <source>
        <dbReference type="ARBA" id="ARBA00022989"/>
    </source>
</evidence>
<evidence type="ECO:0000256" key="9">
    <source>
        <dbReference type="ARBA" id="ARBA00022777"/>
    </source>
</evidence>
<dbReference type="PRINTS" id="PR00344">
    <property type="entry name" value="BCTRLSENSOR"/>
</dbReference>
<feature type="domain" description="Histidine kinase" evidence="15">
    <location>
        <begin position="117"/>
        <end position="324"/>
    </location>
</feature>
<keyword evidence="6" id="KW-0808">Transferase</keyword>